<dbReference type="InterPro" id="IPR036047">
    <property type="entry name" value="F-box-like_dom_sf"/>
</dbReference>
<comment type="caution">
    <text evidence="2">The sequence shown here is derived from an EMBL/GenBank/DDBJ whole genome shotgun (WGS) entry which is preliminary data.</text>
</comment>
<sequence length="466" mass="53565">MEIPPDIIPCLQLIRGMEVLPESPAKLPVTLHNLPTELLLHIASYLVHTRHWNASLRSLSLVCRSLRPIAQEILIINPQLHTSYIPLYIHNVLEYGHRLRYQVKTVELESSLHEDVRERCGGHRTDPPATSRRDAALLSWIEAIQDPDRIKNPQRQFHLLMKGCIERDRVDNLSTNSILMDDRSNRGKNIDTFIVPILVLFLINMFDNLRELKLAGCVVQHFPFILEFEPNIDRGGRILRTEVFRKMKKLENLEWPGKLGFRTSIDARTRQIYHRFNIWTSVKVFSVPMWMLRVWGSPIANWLPGVPLQNILPAGLVCLRITEAECVIGRLVTNLCIACKNGHLSQLRRLEIYFKGCIDRERFLASVLRYPDPWISIPQMCADANLELLLCSPGPWKPCDIQYDVLGGTVWSLREQGELGPAVVPEEVFRANSFCKADYVTGWGYTGIDLRIEREWDADGDIVMQS</sequence>
<dbReference type="Gene3D" id="1.20.1280.50">
    <property type="match status" value="1"/>
</dbReference>
<dbReference type="SUPFAM" id="SSF81383">
    <property type="entry name" value="F-box domain"/>
    <property type="match status" value="1"/>
</dbReference>
<name>A0A9W4US42_9PLEO</name>
<dbReference type="Pfam" id="PF12937">
    <property type="entry name" value="F-box-like"/>
    <property type="match status" value="1"/>
</dbReference>
<dbReference type="OrthoDB" id="3690843at2759"/>
<protein>
    <recommendedName>
        <fullName evidence="1">F-box domain-containing protein</fullName>
    </recommendedName>
</protein>
<dbReference type="CDD" id="cd09917">
    <property type="entry name" value="F-box_SF"/>
    <property type="match status" value="1"/>
</dbReference>
<dbReference type="AlphaFoldDB" id="A0A9W4US42"/>
<dbReference type="EMBL" id="CAOQHR010000011">
    <property type="protein sequence ID" value="CAI6341065.1"/>
    <property type="molecule type" value="Genomic_DNA"/>
</dbReference>
<evidence type="ECO:0000313" key="2">
    <source>
        <dbReference type="EMBL" id="CAI6341065.1"/>
    </source>
</evidence>
<dbReference type="PROSITE" id="PS50181">
    <property type="entry name" value="FBOX"/>
    <property type="match status" value="1"/>
</dbReference>
<dbReference type="Proteomes" id="UP001152607">
    <property type="component" value="Unassembled WGS sequence"/>
</dbReference>
<proteinExistence type="predicted"/>
<reference evidence="2" key="1">
    <citation type="submission" date="2023-01" db="EMBL/GenBank/DDBJ databases">
        <authorList>
            <person name="Van Ghelder C."/>
            <person name="Rancurel C."/>
        </authorList>
    </citation>
    <scope>NUCLEOTIDE SEQUENCE</scope>
    <source>
        <strain evidence="2">CNCM I-4278</strain>
    </source>
</reference>
<evidence type="ECO:0000259" key="1">
    <source>
        <dbReference type="PROSITE" id="PS50181"/>
    </source>
</evidence>
<keyword evidence="3" id="KW-1185">Reference proteome</keyword>
<feature type="domain" description="F-box" evidence="1">
    <location>
        <begin position="28"/>
        <end position="87"/>
    </location>
</feature>
<accession>A0A9W4US42</accession>
<gene>
    <name evidence="2" type="ORF">PDIGIT_LOCUS14253</name>
</gene>
<evidence type="ECO:0000313" key="3">
    <source>
        <dbReference type="Proteomes" id="UP001152607"/>
    </source>
</evidence>
<dbReference type="InterPro" id="IPR001810">
    <property type="entry name" value="F-box_dom"/>
</dbReference>
<organism evidence="2 3">
    <name type="scientific">Periconia digitata</name>
    <dbReference type="NCBI Taxonomy" id="1303443"/>
    <lineage>
        <taxon>Eukaryota</taxon>
        <taxon>Fungi</taxon>
        <taxon>Dikarya</taxon>
        <taxon>Ascomycota</taxon>
        <taxon>Pezizomycotina</taxon>
        <taxon>Dothideomycetes</taxon>
        <taxon>Pleosporomycetidae</taxon>
        <taxon>Pleosporales</taxon>
        <taxon>Massarineae</taxon>
        <taxon>Periconiaceae</taxon>
        <taxon>Periconia</taxon>
    </lineage>
</organism>